<accession>A0A9W6ZI74</accession>
<protein>
    <recommendedName>
        <fullName evidence="3">Glycosyl transferase family 1 domain-containing protein</fullName>
    </recommendedName>
</protein>
<feature type="chain" id="PRO_5040853466" description="Glycosyl transferase family 1 domain-containing protein" evidence="2">
    <location>
        <begin position="24"/>
        <end position="449"/>
    </location>
</feature>
<dbReference type="EMBL" id="BLQM01000018">
    <property type="protein sequence ID" value="GMH50994.1"/>
    <property type="molecule type" value="Genomic_DNA"/>
</dbReference>
<keyword evidence="1" id="KW-0808">Transferase</keyword>
<dbReference type="Pfam" id="PF00534">
    <property type="entry name" value="Glycos_transf_1"/>
    <property type="match status" value="1"/>
</dbReference>
<dbReference type="GO" id="GO:0016757">
    <property type="term" value="F:glycosyltransferase activity"/>
    <property type="evidence" value="ECO:0007669"/>
    <property type="project" value="UniProtKB-KW"/>
</dbReference>
<dbReference type="InterPro" id="IPR001296">
    <property type="entry name" value="Glyco_trans_1"/>
</dbReference>
<dbReference type="Gene3D" id="3.40.50.2000">
    <property type="entry name" value="Glycogen Phosphorylase B"/>
    <property type="match status" value="1"/>
</dbReference>
<evidence type="ECO:0000256" key="1">
    <source>
        <dbReference type="ARBA" id="ARBA00022676"/>
    </source>
</evidence>
<dbReference type="PANTHER" id="PTHR46656">
    <property type="entry name" value="PUTATIVE-RELATED"/>
    <property type="match status" value="1"/>
</dbReference>
<dbReference type="AlphaFoldDB" id="A0A9W6ZI74"/>
<comment type="caution">
    <text evidence="4">The sequence shown here is derived from an EMBL/GenBank/DDBJ whole genome shotgun (WGS) entry which is preliminary data.</text>
</comment>
<keyword evidence="1" id="KW-0328">Glycosyltransferase</keyword>
<evidence type="ECO:0000313" key="5">
    <source>
        <dbReference type="Proteomes" id="UP001162640"/>
    </source>
</evidence>
<sequence>MHRFTLTLLSLILVSAFLPPTQPNPPPLDTDTQVRIRWCYPVFSGGGYSSEGTTFVLALHELFLDKPNWTVTINQHGDGFNRNFLKGLDSKTRNILQELEQKDYERELDSYEVSICHSEPGAWNVLGGPRWNTPLCPPANRMYSNRETQDERQVFVGRTMFETDRLPEGWELRINAMDEVWVPSKFSQEIFLNGGVTKPVLILGEGVDTDFFNPKIAGHSFDHLKPTSETFVFLSVFKFEERKGYDVLLDSYFTTFTQNDDVLLLLLISDYHGSGLASLKAYTEKLGYDVDSGPKIKVVHDIPQQKLPDLYAAADAFVLPSRGEGWGRPHVEAMSMALPILVTNFSGPTEFITSENSFPIQVEEMVELKEGAFRGHRWAEPSRENLRFNMAMVFRHREVGVRRGKQARRDMVTRFAPKIIAQEVIDRVEVLVNSRRLENKRSSKKSEEL</sequence>
<dbReference type="Proteomes" id="UP001162640">
    <property type="component" value="Unassembled WGS sequence"/>
</dbReference>
<proteinExistence type="predicted"/>
<feature type="signal peptide" evidence="2">
    <location>
        <begin position="1"/>
        <end position="23"/>
    </location>
</feature>
<gene>
    <name evidence="4" type="ORF">TL16_g00922</name>
</gene>
<organism evidence="4 5">
    <name type="scientific">Triparma laevis f. inornata</name>
    <dbReference type="NCBI Taxonomy" id="1714386"/>
    <lineage>
        <taxon>Eukaryota</taxon>
        <taxon>Sar</taxon>
        <taxon>Stramenopiles</taxon>
        <taxon>Ochrophyta</taxon>
        <taxon>Bolidophyceae</taxon>
        <taxon>Parmales</taxon>
        <taxon>Triparmaceae</taxon>
        <taxon>Triparma</taxon>
    </lineage>
</organism>
<evidence type="ECO:0000256" key="2">
    <source>
        <dbReference type="SAM" id="SignalP"/>
    </source>
</evidence>
<dbReference type="PANTHER" id="PTHR46656:SF3">
    <property type="entry name" value="PUTATIVE-RELATED"/>
    <property type="match status" value="1"/>
</dbReference>
<reference evidence="5" key="1">
    <citation type="journal article" date="2023" name="Commun. Biol.">
        <title>Genome analysis of Parmales, the sister group of diatoms, reveals the evolutionary specialization of diatoms from phago-mixotrophs to photoautotrophs.</title>
        <authorList>
            <person name="Ban H."/>
            <person name="Sato S."/>
            <person name="Yoshikawa S."/>
            <person name="Yamada K."/>
            <person name="Nakamura Y."/>
            <person name="Ichinomiya M."/>
            <person name="Sato N."/>
            <person name="Blanc-Mathieu R."/>
            <person name="Endo H."/>
            <person name="Kuwata A."/>
            <person name="Ogata H."/>
        </authorList>
    </citation>
    <scope>NUCLEOTIDE SEQUENCE [LARGE SCALE GENOMIC DNA]</scope>
</reference>
<dbReference type="SUPFAM" id="SSF53756">
    <property type="entry name" value="UDP-Glycosyltransferase/glycogen phosphorylase"/>
    <property type="match status" value="1"/>
</dbReference>
<evidence type="ECO:0000313" key="4">
    <source>
        <dbReference type="EMBL" id="GMH50994.1"/>
    </source>
</evidence>
<name>A0A9W6ZI74_9STRA</name>
<keyword evidence="2" id="KW-0732">Signal</keyword>
<evidence type="ECO:0000259" key="3">
    <source>
        <dbReference type="Pfam" id="PF00534"/>
    </source>
</evidence>
<feature type="domain" description="Glycosyl transferase family 1" evidence="3">
    <location>
        <begin position="227"/>
        <end position="356"/>
    </location>
</feature>